<evidence type="ECO:0000313" key="12">
    <source>
        <dbReference type="EMBL" id="RLM84383.1"/>
    </source>
</evidence>
<evidence type="ECO:0000256" key="6">
    <source>
        <dbReference type="ARBA" id="ARBA00022692"/>
    </source>
</evidence>
<evidence type="ECO:0000256" key="4">
    <source>
        <dbReference type="ARBA" id="ARBA00012483"/>
    </source>
</evidence>
<keyword evidence="7" id="KW-0833">Ubl conjugation pathway</keyword>
<organism evidence="12 13">
    <name type="scientific">Panicum miliaceum</name>
    <name type="common">Proso millet</name>
    <name type="synonym">Broomcorn millet</name>
    <dbReference type="NCBI Taxonomy" id="4540"/>
    <lineage>
        <taxon>Eukaryota</taxon>
        <taxon>Viridiplantae</taxon>
        <taxon>Streptophyta</taxon>
        <taxon>Embryophyta</taxon>
        <taxon>Tracheophyta</taxon>
        <taxon>Spermatophyta</taxon>
        <taxon>Magnoliopsida</taxon>
        <taxon>Liliopsida</taxon>
        <taxon>Poales</taxon>
        <taxon>Poaceae</taxon>
        <taxon>PACMAD clade</taxon>
        <taxon>Panicoideae</taxon>
        <taxon>Panicodae</taxon>
        <taxon>Paniceae</taxon>
        <taxon>Panicinae</taxon>
        <taxon>Panicum</taxon>
        <taxon>Panicum sect. Panicum</taxon>
    </lineage>
</organism>
<evidence type="ECO:0000259" key="11">
    <source>
        <dbReference type="Pfam" id="PF25333"/>
    </source>
</evidence>
<evidence type="ECO:0000256" key="9">
    <source>
        <dbReference type="ARBA" id="ARBA00023136"/>
    </source>
</evidence>
<evidence type="ECO:0000256" key="8">
    <source>
        <dbReference type="ARBA" id="ARBA00022989"/>
    </source>
</evidence>
<dbReference type="AlphaFoldDB" id="A0A3L6QKW3"/>
<comment type="subcellular location">
    <subcellularLocation>
        <location evidence="2">Endomembrane system</location>
        <topology evidence="2">Multi-pass membrane protein</topology>
    </subcellularLocation>
</comment>
<feature type="domain" description="DUF2921" evidence="11">
    <location>
        <begin position="162"/>
        <end position="269"/>
    </location>
</feature>
<dbReference type="EC" id="2.3.2.27" evidence="4"/>
<dbReference type="Proteomes" id="UP000275267">
    <property type="component" value="Unassembled WGS sequence"/>
</dbReference>
<reference evidence="13" key="1">
    <citation type="journal article" date="2019" name="Nat. Commun.">
        <title>The genome of broomcorn millet.</title>
        <authorList>
            <person name="Zou C."/>
            <person name="Miki D."/>
            <person name="Li D."/>
            <person name="Tang Q."/>
            <person name="Xiao L."/>
            <person name="Rajput S."/>
            <person name="Deng P."/>
            <person name="Jia W."/>
            <person name="Huang R."/>
            <person name="Zhang M."/>
            <person name="Sun Y."/>
            <person name="Hu J."/>
            <person name="Fu X."/>
            <person name="Schnable P.S."/>
            <person name="Li F."/>
            <person name="Zhang H."/>
            <person name="Feng B."/>
            <person name="Zhu X."/>
            <person name="Liu R."/>
            <person name="Schnable J.C."/>
            <person name="Zhu J.-K."/>
            <person name="Zhang H."/>
        </authorList>
    </citation>
    <scope>NUCLEOTIDE SEQUENCE [LARGE SCALE GENOMIC DNA]</scope>
</reference>
<dbReference type="Pfam" id="PF25333">
    <property type="entry name" value="DUF2921_N"/>
    <property type="match status" value="1"/>
</dbReference>
<name>A0A3L6QKW3_PANMI</name>
<evidence type="ECO:0000256" key="5">
    <source>
        <dbReference type="ARBA" id="ARBA00022679"/>
    </source>
</evidence>
<dbReference type="EMBL" id="PQIB02000011">
    <property type="protein sequence ID" value="RLM84383.1"/>
    <property type="molecule type" value="Genomic_DNA"/>
</dbReference>
<dbReference type="Pfam" id="PF11145">
    <property type="entry name" value="DUF2921"/>
    <property type="match status" value="1"/>
</dbReference>
<dbReference type="InterPro" id="IPR057425">
    <property type="entry name" value="DUF2921_N"/>
</dbReference>
<dbReference type="PANTHER" id="PTHR33389:SF3">
    <property type="entry name" value="OS07G0580700 PROTEIN"/>
    <property type="match status" value="1"/>
</dbReference>
<feature type="domain" description="SWEET-like" evidence="10">
    <location>
        <begin position="286"/>
        <end position="445"/>
    </location>
</feature>
<evidence type="ECO:0000259" key="10">
    <source>
        <dbReference type="Pfam" id="PF11145"/>
    </source>
</evidence>
<keyword evidence="13" id="KW-1185">Reference proteome</keyword>
<comment type="caution">
    <text evidence="12">The sequence shown here is derived from an EMBL/GenBank/DDBJ whole genome shotgun (WGS) entry which is preliminary data.</text>
</comment>
<evidence type="ECO:0000256" key="3">
    <source>
        <dbReference type="ARBA" id="ARBA00004906"/>
    </source>
</evidence>
<gene>
    <name evidence="12" type="ORF">C2845_PM04G30570</name>
</gene>
<accession>A0A3L6QKW3</accession>
<dbReference type="GO" id="GO:0012505">
    <property type="term" value="C:endomembrane system"/>
    <property type="evidence" value="ECO:0007669"/>
    <property type="project" value="UniProtKB-SubCell"/>
</dbReference>
<evidence type="ECO:0000256" key="7">
    <source>
        <dbReference type="ARBA" id="ARBA00022786"/>
    </source>
</evidence>
<evidence type="ECO:0000256" key="1">
    <source>
        <dbReference type="ARBA" id="ARBA00000900"/>
    </source>
</evidence>
<keyword evidence="5" id="KW-0808">Transferase</keyword>
<dbReference type="PANTHER" id="PTHR33389">
    <property type="entry name" value="FAMILY PROTEIN, PUTATIVE (DUF2921)-RELATED"/>
    <property type="match status" value="1"/>
</dbReference>
<evidence type="ECO:0000313" key="13">
    <source>
        <dbReference type="Proteomes" id="UP000275267"/>
    </source>
</evidence>
<dbReference type="STRING" id="4540.A0A3L6QKW3"/>
<proteinExistence type="predicted"/>
<dbReference type="OrthoDB" id="618601at2759"/>
<protein>
    <recommendedName>
        <fullName evidence="4">RING-type E3 ubiquitin transferase</fullName>
        <ecNumber evidence="4">2.3.2.27</ecNumber>
    </recommendedName>
</protein>
<dbReference type="InterPro" id="IPR021319">
    <property type="entry name" value="DUF2921"/>
</dbReference>
<sequence>MPMTFSITGRSILLGRITSIDAVAGGAARSSLSFQIGLSLPQHWGWDGERPAFTYNYTKVRRAGELLRLSESPFSLRKIMAKLLPMSYPKTDGKRRLASLADNLALRLTTVPSIFIPEWIEHPVVHLEIIFLGQVSDRYASLVRGAATASSVASTSRAPASERKLPINVSAELMVFGDPWVTTSVMSLECVYDPEDGRMYLIGCRDVGHPWRNVPTTTSAGDLEDGMDCSVEVKVEYPPTTTHWFIWSAVKVHIASTRNAGDPLHFDTMRLRALPFQYPKPRPDELSRGIVNGVLCIVLLSASLAAGLSQLVHLKTHADVAPHVSLVMLCVQVVGLSMPLIKGMESLLARATLRSGIATMAPSSAGPSYSLTMNRTYQSIDTAVKVLSLAAFVLTRELIQKVRRSRALVLARSLPPEPGRVPGEAKVFLYHSAAHLLLFMLVVARNGRTITMEQHHGLMLTLA</sequence>
<keyword evidence="8" id="KW-1133">Transmembrane helix</keyword>
<evidence type="ECO:0000256" key="2">
    <source>
        <dbReference type="ARBA" id="ARBA00004127"/>
    </source>
</evidence>
<keyword evidence="6" id="KW-0812">Transmembrane</keyword>
<comment type="pathway">
    <text evidence="3">Protein modification; protein ubiquitination.</text>
</comment>
<comment type="catalytic activity">
    <reaction evidence="1">
        <text>S-ubiquitinyl-[E2 ubiquitin-conjugating enzyme]-L-cysteine + [acceptor protein]-L-lysine = [E2 ubiquitin-conjugating enzyme]-L-cysteine + N(6)-ubiquitinyl-[acceptor protein]-L-lysine.</text>
        <dbReference type="EC" id="2.3.2.27"/>
    </reaction>
</comment>
<keyword evidence="9" id="KW-0472">Membrane</keyword>
<dbReference type="GO" id="GO:0061630">
    <property type="term" value="F:ubiquitin protein ligase activity"/>
    <property type="evidence" value="ECO:0007669"/>
    <property type="project" value="UniProtKB-EC"/>
</dbReference>